<feature type="region of interest" description="Disordered" evidence="4">
    <location>
        <begin position="1620"/>
        <end position="1643"/>
    </location>
</feature>
<dbReference type="SMART" id="SM00823">
    <property type="entry name" value="PKS_PP"/>
    <property type="match status" value="2"/>
</dbReference>
<dbReference type="InterPro" id="IPR045851">
    <property type="entry name" value="AMP-bd_C_sf"/>
</dbReference>
<evidence type="ECO:0000256" key="4">
    <source>
        <dbReference type="SAM" id="MobiDB-lite"/>
    </source>
</evidence>
<evidence type="ECO:0000256" key="1">
    <source>
        <dbReference type="ARBA" id="ARBA00001957"/>
    </source>
</evidence>
<dbReference type="PROSITE" id="PS00455">
    <property type="entry name" value="AMP_BINDING"/>
    <property type="match status" value="2"/>
</dbReference>
<dbReference type="Pfam" id="PF00501">
    <property type="entry name" value="AMP-binding"/>
    <property type="match status" value="2"/>
</dbReference>
<name>A0ABQ3V583_9CHLR</name>
<dbReference type="InterPro" id="IPR020845">
    <property type="entry name" value="AMP-binding_CS"/>
</dbReference>
<reference evidence="6 7" key="1">
    <citation type="journal article" date="2021" name="Int. J. Syst. Evol. Microbiol.">
        <title>Reticulibacter mediterranei gen. nov., sp. nov., within the new family Reticulibacteraceae fam. nov., and Ktedonospora formicarum gen. nov., sp. nov., Ktedonobacter robiniae sp. nov., Dictyobacter formicarum sp. nov. and Dictyobacter arantiisoli sp. nov., belonging to the class Ktedonobacteria.</title>
        <authorList>
            <person name="Yabe S."/>
            <person name="Zheng Y."/>
            <person name="Wang C.M."/>
            <person name="Sakai Y."/>
            <person name="Abe K."/>
            <person name="Yokota A."/>
            <person name="Donadio S."/>
            <person name="Cavaletti L."/>
            <person name="Monciardini P."/>
        </authorList>
    </citation>
    <scope>NUCLEOTIDE SEQUENCE [LARGE SCALE GENOMIC DNA]</scope>
    <source>
        <strain evidence="6 7">SOSP1-30</strain>
    </source>
</reference>
<dbReference type="Gene3D" id="2.30.38.10">
    <property type="entry name" value="Luciferase, Domain 3"/>
    <property type="match status" value="1"/>
</dbReference>
<dbReference type="SUPFAM" id="SSF56801">
    <property type="entry name" value="Acetyl-CoA synthetase-like"/>
    <property type="match status" value="2"/>
</dbReference>
<evidence type="ECO:0000313" key="6">
    <source>
        <dbReference type="EMBL" id="GHO60127.1"/>
    </source>
</evidence>
<dbReference type="Gene3D" id="3.40.50.1820">
    <property type="entry name" value="alpha/beta hydrolase"/>
    <property type="match status" value="1"/>
</dbReference>
<dbReference type="PANTHER" id="PTHR45527">
    <property type="entry name" value="NONRIBOSOMAL PEPTIDE SYNTHETASE"/>
    <property type="match status" value="1"/>
</dbReference>
<dbReference type="Pfam" id="PF00550">
    <property type="entry name" value="PP-binding"/>
    <property type="match status" value="2"/>
</dbReference>
<dbReference type="CDD" id="cd19531">
    <property type="entry name" value="LCL_NRPS-like"/>
    <property type="match status" value="1"/>
</dbReference>
<protein>
    <recommendedName>
        <fullName evidence="5">Carrier domain-containing protein</fullName>
    </recommendedName>
</protein>
<comment type="caution">
    <text evidence="6">The sequence shown here is derived from an EMBL/GenBank/DDBJ whole genome shotgun (WGS) entry which is preliminary data.</text>
</comment>
<dbReference type="SUPFAM" id="SSF52777">
    <property type="entry name" value="CoA-dependent acyltransferases"/>
    <property type="match status" value="2"/>
</dbReference>
<feature type="domain" description="Carrier" evidence="5">
    <location>
        <begin position="1526"/>
        <end position="1601"/>
    </location>
</feature>
<dbReference type="InterPro" id="IPR020806">
    <property type="entry name" value="PKS_PP-bd"/>
</dbReference>
<feature type="compositionally biased region" description="Polar residues" evidence="4">
    <location>
        <begin position="1633"/>
        <end position="1643"/>
    </location>
</feature>
<gene>
    <name evidence="6" type="ORF">KSB_86020</name>
</gene>
<dbReference type="Gene3D" id="3.40.50.980">
    <property type="match status" value="2"/>
</dbReference>
<dbReference type="Gene3D" id="3.30.300.30">
    <property type="match status" value="2"/>
</dbReference>
<dbReference type="PROSITE" id="PS00012">
    <property type="entry name" value="PHOSPHOPANTETHEINE"/>
    <property type="match status" value="1"/>
</dbReference>
<dbReference type="InterPro" id="IPR000873">
    <property type="entry name" value="AMP-dep_synth/lig_dom"/>
</dbReference>
<dbReference type="InterPro" id="IPR023213">
    <property type="entry name" value="CAT-like_dom_sf"/>
</dbReference>
<feature type="domain" description="Carrier" evidence="5">
    <location>
        <begin position="444"/>
        <end position="519"/>
    </location>
</feature>
<dbReference type="InterPro" id="IPR042099">
    <property type="entry name" value="ANL_N_sf"/>
</dbReference>
<dbReference type="NCBIfam" id="TIGR01733">
    <property type="entry name" value="AA-adenyl-dom"/>
    <property type="match status" value="2"/>
</dbReference>
<keyword evidence="7" id="KW-1185">Reference proteome</keyword>
<dbReference type="Pfam" id="PF00668">
    <property type="entry name" value="Condensation"/>
    <property type="match status" value="1"/>
</dbReference>
<dbReference type="InterPro" id="IPR036736">
    <property type="entry name" value="ACP-like_sf"/>
</dbReference>
<dbReference type="CDD" id="cd05930">
    <property type="entry name" value="A_NRPS"/>
    <property type="match status" value="2"/>
</dbReference>
<evidence type="ECO:0000256" key="3">
    <source>
        <dbReference type="ARBA" id="ARBA00022553"/>
    </source>
</evidence>
<dbReference type="Proteomes" id="UP000654345">
    <property type="component" value="Unassembled WGS sequence"/>
</dbReference>
<keyword evidence="2" id="KW-0596">Phosphopantetheine</keyword>
<dbReference type="InterPro" id="IPR006162">
    <property type="entry name" value="Ppantetheine_attach_site"/>
</dbReference>
<dbReference type="InterPro" id="IPR010071">
    <property type="entry name" value="AA_adenyl_dom"/>
</dbReference>
<evidence type="ECO:0000313" key="7">
    <source>
        <dbReference type="Proteomes" id="UP000654345"/>
    </source>
</evidence>
<dbReference type="Gene3D" id="3.40.50.12780">
    <property type="entry name" value="N-terminal domain of ligase-like"/>
    <property type="match status" value="1"/>
</dbReference>
<dbReference type="Pfam" id="PF13193">
    <property type="entry name" value="AMP-binding_C"/>
    <property type="match status" value="2"/>
</dbReference>
<dbReference type="InterPro" id="IPR001242">
    <property type="entry name" value="Condensation_dom"/>
</dbReference>
<proteinExistence type="predicted"/>
<dbReference type="EMBL" id="BNJG01000004">
    <property type="protein sequence ID" value="GHO60127.1"/>
    <property type="molecule type" value="Genomic_DNA"/>
</dbReference>
<dbReference type="PANTHER" id="PTHR45527:SF1">
    <property type="entry name" value="FATTY ACID SYNTHASE"/>
    <property type="match status" value="1"/>
</dbReference>
<dbReference type="InterPro" id="IPR025110">
    <property type="entry name" value="AMP-bd_C"/>
</dbReference>
<dbReference type="Gene3D" id="3.30.559.30">
    <property type="entry name" value="Nonribosomal peptide synthetase, condensation domain"/>
    <property type="match status" value="1"/>
</dbReference>
<dbReference type="Gene3D" id="1.10.1200.10">
    <property type="entry name" value="ACP-like"/>
    <property type="match status" value="1"/>
</dbReference>
<organism evidence="6 7">
    <name type="scientific">Ktedonobacter robiniae</name>
    <dbReference type="NCBI Taxonomy" id="2778365"/>
    <lineage>
        <taxon>Bacteria</taxon>
        <taxon>Bacillati</taxon>
        <taxon>Chloroflexota</taxon>
        <taxon>Ktedonobacteria</taxon>
        <taxon>Ktedonobacterales</taxon>
        <taxon>Ktedonobacteraceae</taxon>
        <taxon>Ktedonobacter</taxon>
    </lineage>
</organism>
<comment type="cofactor">
    <cofactor evidence="1">
        <name>pantetheine 4'-phosphate</name>
        <dbReference type="ChEBI" id="CHEBI:47942"/>
    </cofactor>
</comment>
<dbReference type="InterPro" id="IPR009081">
    <property type="entry name" value="PP-bd_ACP"/>
</dbReference>
<evidence type="ECO:0000259" key="5">
    <source>
        <dbReference type="PROSITE" id="PS50075"/>
    </source>
</evidence>
<dbReference type="SUPFAM" id="SSF47336">
    <property type="entry name" value="ACP-like"/>
    <property type="match status" value="2"/>
</dbReference>
<dbReference type="NCBIfam" id="NF003417">
    <property type="entry name" value="PRK04813.1"/>
    <property type="match status" value="2"/>
</dbReference>
<dbReference type="InterPro" id="IPR029058">
    <property type="entry name" value="AB_hydrolase_fold"/>
</dbReference>
<keyword evidence="3" id="KW-0597">Phosphoprotein</keyword>
<sequence length="1643" mass="182166">MPLDARSPQARLASQLEACGAPVLLTQEAICDQLPQLPTTSVLVLERVQPALQDYGHENLQSVTRPEDLAYVLYTSGSTGQPKGVCLTQRNLLNYVLAMGDWLGGQVGWSYATVSTLAADLGNTAIYGALCWGGCLHVLGYETITSAEEMARWCAQTPIDVLKIVPSHLSALLRASDEPASVLPREALILGGEAVSASLLERLRASGAGCRIYNHYGPTESTIGVLVEPLGRGQAWDEAMRRTASVPLGRPLSNVEFLVLDRHQQVVGPGMQGELYLAGAGLARGYLGRGEQTAERFVPHPFSQEPGERLYRTGDVVRVGEGGAIHFVGRGDGQVKVRGYRVELGEIEAVLRAHPGVWEAVVQVWREDGKEEEVVGYVVRRKPQMVSRAQLREQVSQHLPEYMVPQRWVYLEQVPLTDNGKLDRRRLPGPEEEGEEREGGVVVRPRNALEEVIADCWREVLGGEELSVHENFFHLGGHSLLATQVMSRLRAVVQVELPITSLFEAPTVAGLAREVEKRLRGEQGGEMPVLEAKKRPERLPLSFAQRRLWFLDQLEPGGTAYLLPRALALRGPLNGGALDRSIQALIQRHEVLRTTFREYEEQPIQIIHSSDVFRIPFVDLSGLKNEEQERWLQRLIVQEAQQPLDLVQGPLLRVHLVKQAPDTHVLLLTMHHIMTDGWSNAIFVRELSTLYRAFAAGKPTPLAPLPIQYADFALWQQQWLQGEVFDAQVDYWIQQLRDVPPLELPTDHARPPVQTFHGALAFAMLPASLHEELKALSQREGVTLFMLLLASFQVLLARYSRQTDIAVGTPIANRTNQQLEDLIGFFVNTLVMRADLSGNPTFHDLLGRVRGMALNAYAHQNVPFEKIVEMVQPERDLSRPPLFQIMFILQNGPTPSGELGNVRFDLLPAAIETAKFDLTLEIQSAAEGLHCRVEYNTDLFEQATIQRLLAHWQTLLTGIVAQPTQPIADLPLLTVQEQQQALYTWNEKTRPFAHEVAVHQLIEQQVARTPDAVALCCDDEALTYERLNHWANALASTLMARGVGPDVPVAVLMERSIPFVVAMLAVFKANGVYLPLDPLQPAARLRQIMQQCQGAVVLTSTTFQSLLDELFDDAYKQIMPEILTIENIAASSPEPIANIISRHQPNHLAYIIYTSGSTGLPKGVMVEHQGMLNHLLAKMADVSLTATDTIAQNGPQGFDISLWQSLAALTLGGKVEVFRNEVAFDAARLLQQIEERAVSILQVVPSMIRGMLSERDGGASEHLTFSALRWLIPTGDALPNELCNRWFELYPAIPLLNTYGSTECSDDQCHFTITGPMRAEQERPIVPIGFPIPNMQVYVLDQAMHVAPVGVIGELYVGGIGVGRGYLADPVRTAQAFVPNPFGSHAGERLYKTGDLVRYLTDGNIEFLGRRDNLVKLRGYRIELGDIEAVLAQNAKVHDSVVIVRQNSKVSQDSKTLIAYVVAKENAELSRSELEQHVRGKLPEYMLPSSMVFLDELPLNANGKIDRQALPEPEMRDEQTGREHIAARTPIEEVVAVIWSEVLAVRPVSIEANFFSLGGHSLLATRVVARLRSAFAIDLPLRSLFEAPTIAGLARRIECELHGGQRVEIPPYSQCHASKKYRSRSRSGGSGSCNSFSQRAQRI</sequence>
<accession>A0ABQ3V583</accession>
<evidence type="ECO:0000256" key="2">
    <source>
        <dbReference type="ARBA" id="ARBA00022450"/>
    </source>
</evidence>
<feature type="region of interest" description="Disordered" evidence="4">
    <location>
        <begin position="421"/>
        <end position="440"/>
    </location>
</feature>
<dbReference type="Gene3D" id="3.30.559.10">
    <property type="entry name" value="Chloramphenicol acetyltransferase-like domain"/>
    <property type="match status" value="1"/>
</dbReference>
<dbReference type="PROSITE" id="PS50075">
    <property type="entry name" value="CARRIER"/>
    <property type="match status" value="2"/>
</dbReference>